<name>A0A557SWT6_9ARCH</name>
<protein>
    <submittedName>
        <fullName evidence="1">Uncharacterized protein</fullName>
    </submittedName>
</protein>
<gene>
    <name evidence="1" type="ORF">NARC_40026</name>
</gene>
<reference evidence="1 2" key="1">
    <citation type="journal article" date="2019" name="Front. Microbiol.">
        <title>Ammonia Oxidation by the Arctic Terrestrial Thaumarchaeote Candidatus Nitrosocosmicus arcticus Is Stimulated by Increasing Temperatures.</title>
        <authorList>
            <person name="Alves R.J.E."/>
            <person name="Kerou M."/>
            <person name="Zappe A."/>
            <person name="Bittner R."/>
            <person name="Abby S.S."/>
            <person name="Schmidt H.A."/>
            <person name="Pfeifer K."/>
            <person name="Schleper C."/>
        </authorList>
    </citation>
    <scope>NUCLEOTIDE SEQUENCE [LARGE SCALE GENOMIC DNA]</scope>
    <source>
        <strain evidence="1 2">Kfb</strain>
    </source>
</reference>
<sequence length="44" mass="5402">MLILYIFIMIFDLIVYEVDYYPFDSSSDLYRFSWDLSPKHVAFK</sequence>
<evidence type="ECO:0000313" key="1">
    <source>
        <dbReference type="EMBL" id="TVP41067.1"/>
    </source>
</evidence>
<comment type="caution">
    <text evidence="1">The sequence shown here is derived from an EMBL/GenBank/DDBJ whole genome shotgun (WGS) entry which is preliminary data.</text>
</comment>
<evidence type="ECO:0000313" key="2">
    <source>
        <dbReference type="Proteomes" id="UP000315289"/>
    </source>
</evidence>
<organism evidence="1 2">
    <name type="scientific">Candidatus Nitrosocosmicus arcticus</name>
    <dbReference type="NCBI Taxonomy" id="2035267"/>
    <lineage>
        <taxon>Archaea</taxon>
        <taxon>Nitrososphaerota</taxon>
        <taxon>Nitrososphaeria</taxon>
        <taxon>Nitrososphaerales</taxon>
        <taxon>Nitrososphaeraceae</taxon>
        <taxon>Candidatus Nitrosocosmicus</taxon>
    </lineage>
</organism>
<dbReference type="EMBL" id="VOAH01000004">
    <property type="protein sequence ID" value="TVP41067.1"/>
    <property type="molecule type" value="Genomic_DNA"/>
</dbReference>
<keyword evidence="2" id="KW-1185">Reference proteome</keyword>
<proteinExistence type="predicted"/>
<dbReference type="Proteomes" id="UP000315289">
    <property type="component" value="Unassembled WGS sequence"/>
</dbReference>
<accession>A0A557SWT6</accession>
<dbReference type="AlphaFoldDB" id="A0A557SWT6"/>